<feature type="non-terminal residue" evidence="2">
    <location>
        <position position="1"/>
    </location>
</feature>
<evidence type="ECO:0000256" key="1">
    <source>
        <dbReference type="SAM" id="MobiDB-lite"/>
    </source>
</evidence>
<name>A0A9K3DA37_9EUKA</name>
<keyword evidence="3" id="KW-1185">Reference proteome</keyword>
<protein>
    <submittedName>
        <fullName evidence="2">Uncharacterized protein</fullName>
    </submittedName>
</protein>
<sequence length="83" mass="9288">MEERVKNRSPSVSDALGVKRQRDTEDCGYSERQAKRPFGTQDQALDSELSSTKGAKIDWCVSTNNQCYASLTYPNGDVYTGYI</sequence>
<comment type="caution">
    <text evidence="2">The sequence shown here is derived from an EMBL/GenBank/DDBJ whole genome shotgun (WGS) entry which is preliminary data.</text>
</comment>
<feature type="region of interest" description="Disordered" evidence="1">
    <location>
        <begin position="1"/>
        <end position="45"/>
    </location>
</feature>
<proteinExistence type="predicted"/>
<gene>
    <name evidence="2" type="ORF">KIPB_013900</name>
</gene>
<organism evidence="2 3">
    <name type="scientific">Kipferlia bialata</name>
    <dbReference type="NCBI Taxonomy" id="797122"/>
    <lineage>
        <taxon>Eukaryota</taxon>
        <taxon>Metamonada</taxon>
        <taxon>Carpediemonas-like organisms</taxon>
        <taxon>Kipferlia</taxon>
    </lineage>
</organism>
<accession>A0A9K3DA37</accession>
<evidence type="ECO:0000313" key="3">
    <source>
        <dbReference type="Proteomes" id="UP000265618"/>
    </source>
</evidence>
<evidence type="ECO:0000313" key="2">
    <source>
        <dbReference type="EMBL" id="GIQ90906.1"/>
    </source>
</evidence>
<dbReference type="EMBL" id="BDIP01006851">
    <property type="protein sequence ID" value="GIQ90906.1"/>
    <property type="molecule type" value="Genomic_DNA"/>
</dbReference>
<reference evidence="2 3" key="1">
    <citation type="journal article" date="2018" name="PLoS ONE">
        <title>The draft genome of Kipferlia bialata reveals reductive genome evolution in fornicate parasites.</title>
        <authorList>
            <person name="Tanifuji G."/>
            <person name="Takabayashi S."/>
            <person name="Kume K."/>
            <person name="Takagi M."/>
            <person name="Nakayama T."/>
            <person name="Kamikawa R."/>
            <person name="Inagaki Y."/>
            <person name="Hashimoto T."/>
        </authorList>
    </citation>
    <scope>NUCLEOTIDE SEQUENCE [LARGE SCALE GENOMIC DNA]</scope>
    <source>
        <strain evidence="2">NY0173</strain>
    </source>
</reference>
<dbReference type="Proteomes" id="UP000265618">
    <property type="component" value="Unassembled WGS sequence"/>
</dbReference>
<dbReference type="AlphaFoldDB" id="A0A9K3DA37"/>